<dbReference type="AlphaFoldDB" id="A0A934J5T9"/>
<dbReference type="Proteomes" id="UP000640274">
    <property type="component" value="Unassembled WGS sequence"/>
</dbReference>
<evidence type="ECO:0000313" key="3">
    <source>
        <dbReference type="EMBL" id="MBJ6363405.1"/>
    </source>
</evidence>
<keyword evidence="1" id="KW-0175">Coiled coil</keyword>
<evidence type="ECO:0000256" key="1">
    <source>
        <dbReference type="SAM" id="Coils"/>
    </source>
</evidence>
<gene>
    <name evidence="3" type="ORF">JFN88_19555</name>
</gene>
<proteinExistence type="predicted"/>
<keyword evidence="2" id="KW-0472">Membrane</keyword>
<keyword evidence="2" id="KW-0812">Transmembrane</keyword>
<accession>A0A934J5T9</accession>
<dbReference type="InterPro" id="IPR046118">
    <property type="entry name" value="DUF6115"/>
</dbReference>
<keyword evidence="4" id="KW-1185">Reference proteome</keyword>
<reference evidence="3" key="1">
    <citation type="submission" date="2020-12" db="EMBL/GenBank/DDBJ databases">
        <authorList>
            <person name="Huq M.A."/>
        </authorList>
    </citation>
    <scope>NUCLEOTIDE SEQUENCE</scope>
    <source>
        <strain evidence="3">MAHUQ-46</strain>
    </source>
</reference>
<dbReference type="RefSeq" id="WP_199020949.1">
    <property type="nucleotide sequence ID" value="NZ_JAELUP010000103.1"/>
</dbReference>
<sequence>MDQPWQYLVLLGAFVVVLAFILPKKPGQSNHSSISDMELALEQFMQTLETDNKEFLEMAGRTQQELRDAIASKEQRIVTLEHRCRELGQELAGIQSSLELRLAELSTRTVAINSVPAFAPPAAPEPLEQSLQVEGEDHSSELIKDRYAELLMLYNQGKSTDYIAKKLGLNKGEVQLIVQLSIQEERHRV</sequence>
<evidence type="ECO:0000313" key="4">
    <source>
        <dbReference type="Proteomes" id="UP000640274"/>
    </source>
</evidence>
<name>A0A934J5T9_9BACL</name>
<feature type="transmembrane region" description="Helical" evidence="2">
    <location>
        <begin position="6"/>
        <end position="23"/>
    </location>
</feature>
<dbReference type="EMBL" id="JAELUP010000103">
    <property type="protein sequence ID" value="MBJ6363405.1"/>
    <property type="molecule type" value="Genomic_DNA"/>
</dbReference>
<organism evidence="3 4">
    <name type="scientific">Paenibacillus roseus</name>
    <dbReference type="NCBI Taxonomy" id="2798579"/>
    <lineage>
        <taxon>Bacteria</taxon>
        <taxon>Bacillati</taxon>
        <taxon>Bacillota</taxon>
        <taxon>Bacilli</taxon>
        <taxon>Bacillales</taxon>
        <taxon>Paenibacillaceae</taxon>
        <taxon>Paenibacillus</taxon>
    </lineage>
</organism>
<comment type="caution">
    <text evidence="3">The sequence shown here is derived from an EMBL/GenBank/DDBJ whole genome shotgun (WGS) entry which is preliminary data.</text>
</comment>
<keyword evidence="2" id="KW-1133">Transmembrane helix</keyword>
<dbReference type="Pfam" id="PF19610">
    <property type="entry name" value="DUF6115"/>
    <property type="match status" value="1"/>
</dbReference>
<protein>
    <submittedName>
        <fullName evidence="3">Uncharacterized protein</fullName>
    </submittedName>
</protein>
<feature type="coiled-coil region" evidence="1">
    <location>
        <begin position="63"/>
        <end position="90"/>
    </location>
</feature>
<evidence type="ECO:0000256" key="2">
    <source>
        <dbReference type="SAM" id="Phobius"/>
    </source>
</evidence>